<dbReference type="EMBL" id="CP089982">
    <property type="protein sequence ID" value="WXA93893.1"/>
    <property type="molecule type" value="Genomic_DNA"/>
</dbReference>
<protein>
    <submittedName>
        <fullName evidence="6">LysR family transcriptional regulator</fullName>
    </submittedName>
</protein>
<dbReference type="SUPFAM" id="SSF46785">
    <property type="entry name" value="Winged helix' DNA-binding domain"/>
    <property type="match status" value="1"/>
</dbReference>
<dbReference type="InterPro" id="IPR036390">
    <property type="entry name" value="WH_DNA-bd_sf"/>
</dbReference>
<feature type="domain" description="HTH lysR-type" evidence="5">
    <location>
        <begin position="5"/>
        <end position="62"/>
    </location>
</feature>
<organism evidence="6 7">
    <name type="scientific">Pendulispora brunnea</name>
    <dbReference type="NCBI Taxonomy" id="2905690"/>
    <lineage>
        <taxon>Bacteria</taxon>
        <taxon>Pseudomonadati</taxon>
        <taxon>Myxococcota</taxon>
        <taxon>Myxococcia</taxon>
        <taxon>Myxococcales</taxon>
        <taxon>Sorangiineae</taxon>
        <taxon>Pendulisporaceae</taxon>
        <taxon>Pendulispora</taxon>
    </lineage>
</organism>
<reference evidence="6 7" key="1">
    <citation type="submission" date="2021-12" db="EMBL/GenBank/DDBJ databases">
        <title>Discovery of the Pendulisporaceae a myxobacterial family with distinct sporulation behavior and unique specialized metabolism.</title>
        <authorList>
            <person name="Garcia R."/>
            <person name="Popoff A."/>
            <person name="Bader C.D."/>
            <person name="Loehr J."/>
            <person name="Walesch S."/>
            <person name="Walt C."/>
            <person name="Boldt J."/>
            <person name="Bunk B."/>
            <person name="Haeckl F.J.F.P.J."/>
            <person name="Gunesch A.P."/>
            <person name="Birkelbach J."/>
            <person name="Nuebel U."/>
            <person name="Pietschmann T."/>
            <person name="Bach T."/>
            <person name="Mueller R."/>
        </authorList>
    </citation>
    <scope>NUCLEOTIDE SEQUENCE [LARGE SCALE GENOMIC DNA]</scope>
    <source>
        <strain evidence="6 7">MSr12523</strain>
    </source>
</reference>
<evidence type="ECO:0000259" key="5">
    <source>
        <dbReference type="PROSITE" id="PS50931"/>
    </source>
</evidence>
<keyword evidence="7" id="KW-1185">Reference proteome</keyword>
<evidence type="ECO:0000256" key="2">
    <source>
        <dbReference type="ARBA" id="ARBA00023015"/>
    </source>
</evidence>
<accession>A0ABZ2K946</accession>
<evidence type="ECO:0000313" key="7">
    <source>
        <dbReference type="Proteomes" id="UP001379533"/>
    </source>
</evidence>
<dbReference type="PRINTS" id="PR00039">
    <property type="entry name" value="HTHLYSR"/>
</dbReference>
<evidence type="ECO:0000256" key="4">
    <source>
        <dbReference type="ARBA" id="ARBA00023163"/>
    </source>
</evidence>
<sequence length="302" mass="33168">MFDPITLDQLRALVAVVEEGSFSAAARKLRRVQSAVSTAMSNLENQLGVPLWDRSTKVARLTEQGQAVLAAARRVLLEVDSLKRLTSDMVMGLEAQVSLCVDALFPLSALVELCEGFAKEFPSVDLRVDIQVLKAVTERVVSGAATIGVVAPPGVAGDLERTFLGRIEMIPVTGPKHPLASIRGPIPAARLADAVQVVLSERSDAGIADQAVLSPRTWRVADLHTKHALLRANLGWGNMPEHLIRNDLRSRKLVRIRPQAWVGMDLRVTFHAVYRPGSMFGPAHRWVLDRLASLLQEHRRNR</sequence>
<comment type="similarity">
    <text evidence="1">Belongs to the LysR transcriptional regulatory family.</text>
</comment>
<dbReference type="PANTHER" id="PTHR30126:SF91">
    <property type="entry name" value="LYSR FAMILY TRANSCRIPTIONAL REGULATOR"/>
    <property type="match status" value="1"/>
</dbReference>
<dbReference type="InterPro" id="IPR000847">
    <property type="entry name" value="LysR_HTH_N"/>
</dbReference>
<name>A0ABZ2K946_9BACT</name>
<proteinExistence type="inferred from homology"/>
<keyword evidence="2" id="KW-0805">Transcription regulation</keyword>
<evidence type="ECO:0000256" key="1">
    <source>
        <dbReference type="ARBA" id="ARBA00009437"/>
    </source>
</evidence>
<keyword evidence="3" id="KW-0238">DNA-binding</keyword>
<dbReference type="PANTHER" id="PTHR30126">
    <property type="entry name" value="HTH-TYPE TRANSCRIPTIONAL REGULATOR"/>
    <property type="match status" value="1"/>
</dbReference>
<keyword evidence="4" id="KW-0804">Transcription</keyword>
<evidence type="ECO:0000256" key="3">
    <source>
        <dbReference type="ARBA" id="ARBA00023125"/>
    </source>
</evidence>
<dbReference type="Pfam" id="PF03466">
    <property type="entry name" value="LysR_substrate"/>
    <property type="match status" value="1"/>
</dbReference>
<dbReference type="Gene3D" id="3.40.190.290">
    <property type="match status" value="1"/>
</dbReference>
<dbReference type="InterPro" id="IPR005119">
    <property type="entry name" value="LysR_subst-bd"/>
</dbReference>
<dbReference type="InterPro" id="IPR036388">
    <property type="entry name" value="WH-like_DNA-bd_sf"/>
</dbReference>
<gene>
    <name evidence="6" type="ORF">LZC95_46500</name>
</gene>
<dbReference type="PROSITE" id="PS50931">
    <property type="entry name" value="HTH_LYSR"/>
    <property type="match status" value="1"/>
</dbReference>
<evidence type="ECO:0000313" key="6">
    <source>
        <dbReference type="EMBL" id="WXA93893.1"/>
    </source>
</evidence>
<dbReference type="Proteomes" id="UP001379533">
    <property type="component" value="Chromosome"/>
</dbReference>
<dbReference type="SUPFAM" id="SSF53850">
    <property type="entry name" value="Periplasmic binding protein-like II"/>
    <property type="match status" value="1"/>
</dbReference>
<dbReference type="RefSeq" id="WP_394844493.1">
    <property type="nucleotide sequence ID" value="NZ_CP089982.1"/>
</dbReference>
<dbReference type="Gene3D" id="1.10.10.10">
    <property type="entry name" value="Winged helix-like DNA-binding domain superfamily/Winged helix DNA-binding domain"/>
    <property type="match status" value="1"/>
</dbReference>
<dbReference type="Pfam" id="PF00126">
    <property type="entry name" value="HTH_1"/>
    <property type="match status" value="1"/>
</dbReference>